<dbReference type="AlphaFoldDB" id="A0A117RB14"/>
<organism evidence="2 3">
    <name type="scientific">Streptomyces bungoensis</name>
    <dbReference type="NCBI Taxonomy" id="285568"/>
    <lineage>
        <taxon>Bacteria</taxon>
        <taxon>Bacillati</taxon>
        <taxon>Actinomycetota</taxon>
        <taxon>Actinomycetes</taxon>
        <taxon>Kitasatosporales</taxon>
        <taxon>Streptomycetaceae</taxon>
        <taxon>Streptomyces</taxon>
    </lineage>
</organism>
<evidence type="ECO:0000313" key="2">
    <source>
        <dbReference type="EMBL" id="KUN80926.1"/>
    </source>
</evidence>
<accession>A0A117RB14</accession>
<dbReference type="Proteomes" id="UP000053024">
    <property type="component" value="Unassembled WGS sequence"/>
</dbReference>
<keyword evidence="3" id="KW-1185">Reference proteome</keyword>
<gene>
    <name evidence="2" type="ORF">AQJ66_24910</name>
</gene>
<comment type="caution">
    <text evidence="2">The sequence shown here is derived from an EMBL/GenBank/DDBJ whole genome shotgun (WGS) entry which is preliminary data.</text>
</comment>
<sequence>MARRLDEEDGGCADDGGGLFESVGEILRRATEGDAVTAGPDGDSEFAGVDGSAAMSSPGNRSCAPLVMSGHSSRLDM</sequence>
<dbReference type="EMBL" id="LMWX01000045">
    <property type="protein sequence ID" value="KUN80926.1"/>
    <property type="molecule type" value="Genomic_DNA"/>
</dbReference>
<protein>
    <submittedName>
        <fullName evidence="2">Uncharacterized protein</fullName>
    </submittedName>
</protein>
<evidence type="ECO:0000313" key="3">
    <source>
        <dbReference type="Proteomes" id="UP000053024"/>
    </source>
</evidence>
<name>A0A117RB14_9ACTN</name>
<reference evidence="2 3" key="1">
    <citation type="submission" date="2015-10" db="EMBL/GenBank/DDBJ databases">
        <title>Draft genome sequence of Streptomyces bungoensis DSM 41781, type strain for the species Streptomyces bungoensis.</title>
        <authorList>
            <person name="Ruckert C."/>
            <person name="Winkler A."/>
            <person name="Kalinowski J."/>
            <person name="Kampfer P."/>
            <person name="Glaeser S."/>
        </authorList>
    </citation>
    <scope>NUCLEOTIDE SEQUENCE [LARGE SCALE GENOMIC DNA]</scope>
    <source>
        <strain evidence="2 3">DSM 41781</strain>
    </source>
</reference>
<feature type="region of interest" description="Disordered" evidence="1">
    <location>
        <begin position="32"/>
        <end position="77"/>
    </location>
</feature>
<proteinExistence type="predicted"/>
<evidence type="ECO:0000256" key="1">
    <source>
        <dbReference type="SAM" id="MobiDB-lite"/>
    </source>
</evidence>